<keyword evidence="1" id="KW-1133">Transmembrane helix</keyword>
<name>A0ABV3EJD2_9ACTN</name>
<accession>A0ABV3EJD2</accession>
<gene>
    <name evidence="2" type="ORF">AB0D95_03215</name>
</gene>
<evidence type="ECO:0000256" key="1">
    <source>
        <dbReference type="SAM" id="Phobius"/>
    </source>
</evidence>
<proteinExistence type="predicted"/>
<feature type="transmembrane region" description="Helical" evidence="1">
    <location>
        <begin position="83"/>
        <end position="105"/>
    </location>
</feature>
<protein>
    <submittedName>
        <fullName evidence="2">Protein transporter Sec31</fullName>
    </submittedName>
</protein>
<feature type="transmembrane region" description="Helical" evidence="1">
    <location>
        <begin position="47"/>
        <end position="71"/>
    </location>
</feature>
<evidence type="ECO:0000313" key="3">
    <source>
        <dbReference type="Proteomes" id="UP001551584"/>
    </source>
</evidence>
<feature type="transmembrane region" description="Helical" evidence="1">
    <location>
        <begin position="117"/>
        <end position="135"/>
    </location>
</feature>
<keyword evidence="3" id="KW-1185">Reference proteome</keyword>
<comment type="caution">
    <text evidence="2">The sequence shown here is derived from an EMBL/GenBank/DDBJ whole genome shotgun (WGS) entry which is preliminary data.</text>
</comment>
<organism evidence="2 3">
    <name type="scientific">Streptomyces chilikensis</name>
    <dbReference type="NCBI Taxonomy" id="1194079"/>
    <lineage>
        <taxon>Bacteria</taxon>
        <taxon>Bacillati</taxon>
        <taxon>Actinomycetota</taxon>
        <taxon>Actinomycetes</taxon>
        <taxon>Kitasatosporales</taxon>
        <taxon>Streptomycetaceae</taxon>
        <taxon>Streptomyces</taxon>
    </lineage>
</organism>
<keyword evidence="1" id="KW-0472">Membrane</keyword>
<reference evidence="2 3" key="1">
    <citation type="submission" date="2024-06" db="EMBL/GenBank/DDBJ databases">
        <title>The Natural Products Discovery Center: Release of the First 8490 Sequenced Strains for Exploring Actinobacteria Biosynthetic Diversity.</title>
        <authorList>
            <person name="Kalkreuter E."/>
            <person name="Kautsar S.A."/>
            <person name="Yang D."/>
            <person name="Bader C.D."/>
            <person name="Teijaro C.N."/>
            <person name="Fluegel L."/>
            <person name="Davis C.M."/>
            <person name="Simpson J.R."/>
            <person name="Lauterbach L."/>
            <person name="Steele A.D."/>
            <person name="Gui C."/>
            <person name="Meng S."/>
            <person name="Li G."/>
            <person name="Viehrig K."/>
            <person name="Ye F."/>
            <person name="Su P."/>
            <person name="Kiefer A.F."/>
            <person name="Nichols A."/>
            <person name="Cepeda A.J."/>
            <person name="Yan W."/>
            <person name="Fan B."/>
            <person name="Jiang Y."/>
            <person name="Adhikari A."/>
            <person name="Zheng C.-J."/>
            <person name="Schuster L."/>
            <person name="Cowan T.M."/>
            <person name="Smanski M.J."/>
            <person name="Chevrette M.G."/>
            <person name="De Carvalho L.P.S."/>
            <person name="Shen B."/>
        </authorList>
    </citation>
    <scope>NUCLEOTIDE SEQUENCE [LARGE SCALE GENOMIC DNA]</scope>
    <source>
        <strain evidence="2 3">NPDC048117</strain>
    </source>
</reference>
<feature type="transmembrane region" description="Helical" evidence="1">
    <location>
        <begin position="141"/>
        <end position="161"/>
    </location>
</feature>
<dbReference type="RefSeq" id="WP_359268415.1">
    <property type="nucleotide sequence ID" value="NZ_JBEZNA010000004.1"/>
</dbReference>
<keyword evidence="1" id="KW-0812">Transmembrane</keyword>
<dbReference type="EMBL" id="JBEZNA010000004">
    <property type="protein sequence ID" value="MEU9576293.1"/>
    <property type="molecule type" value="Genomic_DNA"/>
</dbReference>
<dbReference type="Proteomes" id="UP001551584">
    <property type="component" value="Unassembled WGS sequence"/>
</dbReference>
<evidence type="ECO:0000313" key="2">
    <source>
        <dbReference type="EMBL" id="MEU9576293.1"/>
    </source>
</evidence>
<sequence>MKKPRKPRTVPVERSQLVPHTVNGRTELVLDRWTVEVPAPPRDWDHLVLTAATVITGALMVAAVVFSTASIGQLLDRQVPTFAAYAAAAAFDLPWLICLALEWHARYDPERAARPRQMGHVLLAVAMFAIAANAWHDGHKTVGIVSALVSALVKIVWTVVMRHHAHDLDDRTIQWVALQKAQAGAELATLTVERQLSRARAAAAAERAALGLPPAAPVAEVAPVVEQEPDEPEPEQAAAPATGPMTIKVAVQTAVDSGIKDPDAVLRYVRQVADANAKPDTVTRYLRAIA</sequence>